<protein>
    <submittedName>
        <fullName evidence="2">PucR family transcriptional regulator</fullName>
    </submittedName>
</protein>
<dbReference type="Gene3D" id="1.10.10.2840">
    <property type="entry name" value="PucR C-terminal helix-turn-helix domain"/>
    <property type="match status" value="1"/>
</dbReference>
<dbReference type="Proteomes" id="UP001635816">
    <property type="component" value="Unassembled WGS sequence"/>
</dbReference>
<evidence type="ECO:0000313" key="3">
    <source>
        <dbReference type="Proteomes" id="UP001635816"/>
    </source>
</evidence>
<comment type="caution">
    <text evidence="2">The sequence shown here is derived from an EMBL/GenBank/DDBJ whole genome shotgun (WGS) entry which is preliminary data.</text>
</comment>
<dbReference type="EMBL" id="JBKBDD010000030">
    <property type="protein sequence ID" value="MFN6548611.1"/>
    <property type="molecule type" value="Genomic_DNA"/>
</dbReference>
<organism evidence="2 3">
    <name type="scientific">Mycolicibacterium nivoides</name>
    <dbReference type="NCBI Taxonomy" id="2487344"/>
    <lineage>
        <taxon>Bacteria</taxon>
        <taxon>Bacillati</taxon>
        <taxon>Actinomycetota</taxon>
        <taxon>Actinomycetes</taxon>
        <taxon>Mycobacteriales</taxon>
        <taxon>Mycobacteriaceae</taxon>
        <taxon>Mycolicibacterium</taxon>
    </lineage>
</organism>
<dbReference type="PANTHER" id="PTHR33744">
    <property type="entry name" value="CARBOHYDRATE DIACID REGULATOR"/>
    <property type="match status" value="1"/>
</dbReference>
<dbReference type="Pfam" id="PF13556">
    <property type="entry name" value="HTH_30"/>
    <property type="match status" value="1"/>
</dbReference>
<keyword evidence="3" id="KW-1185">Reference proteome</keyword>
<dbReference type="PANTHER" id="PTHR33744:SF17">
    <property type="entry name" value="CONSERVED PROTEIN"/>
    <property type="match status" value="1"/>
</dbReference>
<feature type="domain" description="PucR C-terminal helix-turn-helix" evidence="1">
    <location>
        <begin position="469"/>
        <end position="525"/>
    </location>
</feature>
<dbReference type="InterPro" id="IPR042070">
    <property type="entry name" value="PucR_C-HTH_sf"/>
</dbReference>
<evidence type="ECO:0000313" key="2">
    <source>
        <dbReference type="EMBL" id="MFN6548611.1"/>
    </source>
</evidence>
<evidence type="ECO:0000259" key="1">
    <source>
        <dbReference type="Pfam" id="PF13556"/>
    </source>
</evidence>
<dbReference type="InterPro" id="IPR025736">
    <property type="entry name" value="PucR_C-HTH_dom"/>
</dbReference>
<accession>A0ABW9LKS8</accession>
<name>A0ABW9LKS8_9MYCO</name>
<reference evidence="2 3" key="1">
    <citation type="submission" date="2024-12" db="EMBL/GenBank/DDBJ databases">
        <title>The coexistence of Mycolicibacterium septicum and Mycolicibacterium nivoides in clinical samples.</title>
        <authorList>
            <person name="Wang C."/>
            <person name="Feng Y."/>
            <person name="Zong Z."/>
        </authorList>
    </citation>
    <scope>NUCLEOTIDE SEQUENCE [LARGE SCALE GENOMIC DNA]</scope>
    <source>
        <strain evidence="2 3">120309</strain>
    </source>
</reference>
<gene>
    <name evidence="2" type="ORF">ACK4CT_36285</name>
</gene>
<dbReference type="InterPro" id="IPR051448">
    <property type="entry name" value="CdaR-like_regulators"/>
</dbReference>
<dbReference type="RefSeq" id="WP_409545999.1">
    <property type="nucleotide sequence ID" value="NZ_JBKBDD010000030.1"/>
</dbReference>
<proteinExistence type="predicted"/>
<sequence length="535" mass="56754">MRLDDSTNQGCPFPDLLQRVLPLQLHVLAEPPAGAVVCGTLIEGPGDSLPDFPGALLLLIGVSDDGALVRQTVQEAAAKGYAGLVVRPRGHDMTRIVEIAKGVGLAVVAFGDEIGWRDLAALLDAALGSYVDASPLKTSTAGEELFTIADAIASTIGGSVAVEDLARRVLAYSSMPGQRIDEVRSHGILDRRVPQLPTDAEKYGAVLSTKGIVRFPADEVELARAAIAIRAGDLQLGTMWVIEGESGLSKDGEQALQEGARLAALHMLRARRATELDQQMRGDLLASLLDGTGEPSLAYQRLRIPNGVPRALLAFGQSSAATPPDLPVVAIAANEVARQVTTLRPDATVTTVGQAIYVLVVDANATVTAPRLARMILAALDKTVGQSMAAGIGIDETHDRPLTSVRAEADHVLSILGAPSAPRVATLRDVRVALMLKHVGAELARNRWLFDPALSESGSPRTRNTEIAATLMALFEALFDVRKAATALHIHPNTMRYRLSRIEELTGLDLSDADVCLSAWLQLRAMTEPANAAEN</sequence>